<dbReference type="PANTHER" id="PTHR16320:SF23">
    <property type="entry name" value="SPHINGOMYELINASE C 1"/>
    <property type="match status" value="1"/>
</dbReference>
<keyword evidence="7" id="KW-1185">Reference proteome</keyword>
<proteinExistence type="inferred from homology"/>
<dbReference type="InterPro" id="IPR006311">
    <property type="entry name" value="TAT_signal"/>
</dbReference>
<dbReference type="GO" id="GO:0005576">
    <property type="term" value="C:extracellular region"/>
    <property type="evidence" value="ECO:0007669"/>
    <property type="project" value="InterPro"/>
</dbReference>
<organism evidence="6 7">
    <name type="scientific">Streptacidiphilus pinicola</name>
    <dbReference type="NCBI Taxonomy" id="2219663"/>
    <lineage>
        <taxon>Bacteria</taxon>
        <taxon>Bacillati</taxon>
        <taxon>Actinomycetota</taxon>
        <taxon>Actinomycetes</taxon>
        <taxon>Kitasatosporales</taxon>
        <taxon>Streptomycetaceae</taxon>
        <taxon>Streptacidiphilus</taxon>
    </lineage>
</organism>
<dbReference type="AlphaFoldDB" id="A0A2X0IIH4"/>
<evidence type="ECO:0000259" key="5">
    <source>
        <dbReference type="Pfam" id="PF03372"/>
    </source>
</evidence>
<evidence type="ECO:0000313" key="6">
    <source>
        <dbReference type="EMBL" id="RAG84397.1"/>
    </source>
</evidence>
<dbReference type="EMBL" id="QKYN01000066">
    <property type="protein sequence ID" value="RAG84397.1"/>
    <property type="molecule type" value="Genomic_DNA"/>
</dbReference>
<evidence type="ECO:0000256" key="4">
    <source>
        <dbReference type="SAM" id="SignalP"/>
    </source>
</evidence>
<evidence type="ECO:0000256" key="1">
    <source>
        <dbReference type="ARBA" id="ARBA00006335"/>
    </source>
</evidence>
<feature type="chain" id="PRO_5016120965" evidence="4">
    <location>
        <begin position="41"/>
        <end position="352"/>
    </location>
</feature>
<feature type="domain" description="Endonuclease/exonuclease/phosphatase" evidence="5">
    <location>
        <begin position="74"/>
        <end position="275"/>
    </location>
</feature>
<gene>
    <name evidence="6" type="ORF">DN069_17195</name>
</gene>
<name>A0A2X0IIH4_9ACTN</name>
<accession>A0A2X0IIH4</accession>
<dbReference type="SUPFAM" id="SSF56219">
    <property type="entry name" value="DNase I-like"/>
    <property type="match status" value="1"/>
</dbReference>
<dbReference type="CDD" id="cd09078">
    <property type="entry name" value="nSMase"/>
    <property type="match status" value="1"/>
</dbReference>
<dbReference type="PANTHER" id="PTHR16320">
    <property type="entry name" value="SPHINGOMYELINASE FAMILY MEMBER"/>
    <property type="match status" value="1"/>
</dbReference>
<dbReference type="Gene3D" id="3.60.10.10">
    <property type="entry name" value="Endonuclease/exonuclease/phosphatase"/>
    <property type="match status" value="1"/>
</dbReference>
<dbReference type="PROSITE" id="PS51318">
    <property type="entry name" value="TAT"/>
    <property type="match status" value="1"/>
</dbReference>
<dbReference type="OrthoDB" id="338539at2"/>
<evidence type="ECO:0000313" key="7">
    <source>
        <dbReference type="Proteomes" id="UP000248889"/>
    </source>
</evidence>
<comment type="caution">
    <text evidence="6">The sequence shown here is derived from an EMBL/GenBank/DDBJ whole genome shotgun (WGS) entry which is preliminary data.</text>
</comment>
<dbReference type="InterPro" id="IPR036691">
    <property type="entry name" value="Endo/exonu/phosph_ase_sf"/>
</dbReference>
<dbReference type="InterPro" id="IPR017766">
    <property type="entry name" value="Sphingomyelinase/PLipase_C"/>
</dbReference>
<feature type="signal peptide" evidence="4">
    <location>
        <begin position="1"/>
        <end position="40"/>
    </location>
</feature>
<reference evidence="6 7" key="1">
    <citation type="submission" date="2018-06" db="EMBL/GenBank/DDBJ databases">
        <title>Streptacidiphilus pinicola sp. nov., isolated from pine grove soil.</title>
        <authorList>
            <person name="Roh S.G."/>
            <person name="Park S."/>
            <person name="Kim M.-K."/>
            <person name="Yun B.-R."/>
            <person name="Park J."/>
            <person name="Kim M.J."/>
            <person name="Kim Y.S."/>
            <person name="Kim S.B."/>
        </authorList>
    </citation>
    <scope>NUCLEOTIDE SEQUENCE [LARGE SCALE GENOMIC DNA]</scope>
    <source>
        <strain evidence="6 7">MMS16-CNU450</strain>
    </source>
</reference>
<protein>
    <submittedName>
        <fullName evidence="6">Phospholipase</fullName>
    </submittedName>
</protein>
<dbReference type="InterPro" id="IPR005135">
    <property type="entry name" value="Endo/exonuclease/phosphatase"/>
</dbReference>
<comment type="similarity">
    <text evidence="1">Belongs to the neutral sphingomyelinase family.</text>
</comment>
<dbReference type="Proteomes" id="UP000248889">
    <property type="component" value="Unassembled WGS sequence"/>
</dbReference>
<dbReference type="GO" id="GO:0004767">
    <property type="term" value="F:sphingomyelin phosphodiesterase activity"/>
    <property type="evidence" value="ECO:0007669"/>
    <property type="project" value="InterPro"/>
</dbReference>
<evidence type="ECO:0000256" key="2">
    <source>
        <dbReference type="ARBA" id="ARBA00022729"/>
    </source>
</evidence>
<dbReference type="InterPro" id="IPR038772">
    <property type="entry name" value="Sph/SMPD2-like"/>
</dbReference>
<sequence length="352" mass="37029">MQRPASTEELTVRKRALLATTLAAATAVLGGLTTAPAAQASTGNSLSVFAWNVDLATSVVDSTQNENAAGRTPVIESIIKQHDADVVVLDELFNHDSTSSIESALAAQYPYHTPVVGQVCSGGGWNGISGDCSNSWFVINGGTMIFSKYPITAQYAHVFSNSTSGTWDYNADKGAALAEIDKNGVNTWVVGTHLQADQSGTSTDTTQATRLAQLGEIRSWVNGIAGTSAPVLIGGDLNVEYFHGASRGDYTNAENAVGGVLGTPATDSSQLTTMDCPVSAWCQYMSGVESFPSDYQDSLDYVGYLNAPGRPTPLALPSVATDFDPQSGWTQGQVDTQSPSDHYPVQATFQLP</sequence>
<dbReference type="Pfam" id="PF03372">
    <property type="entry name" value="Exo_endo_phos"/>
    <property type="match status" value="1"/>
</dbReference>
<keyword evidence="2 4" id="KW-0732">Signal</keyword>
<evidence type="ECO:0000256" key="3">
    <source>
        <dbReference type="ARBA" id="ARBA00022801"/>
    </source>
</evidence>
<keyword evidence="3" id="KW-0378">Hydrolase</keyword>